<evidence type="ECO:0000256" key="1">
    <source>
        <dbReference type="SAM" id="MobiDB-lite"/>
    </source>
</evidence>
<feature type="compositionally biased region" description="Basic and acidic residues" evidence="1">
    <location>
        <begin position="55"/>
        <end position="66"/>
    </location>
</feature>
<sequence length="145" mass="16173">MALLRFAAFSLAFCILAGLAAAKNLDSDVPDSESSDTKKLTPNHKPDALTPPDIDDPKERDSKEDNPNGPMYPEYWSGPLYRGARGYAPYSGPFYDPFYYWSPYGPSYPGYRRFDGPGDGYPVGPSDESDETEEKKEKDEPEVTQ</sequence>
<feature type="chain" id="PRO_5001515342" evidence="2">
    <location>
        <begin position="23"/>
        <end position="145"/>
    </location>
</feature>
<protein>
    <submittedName>
        <fullName evidence="3">Putative secreted protein</fullName>
    </submittedName>
</protein>
<organism evidence="3">
    <name type="scientific">Amblyomma cajennense</name>
    <name type="common">Cayenne tick</name>
    <name type="synonym">Acarus cajennensis</name>
    <dbReference type="NCBI Taxonomy" id="34607"/>
    <lineage>
        <taxon>Eukaryota</taxon>
        <taxon>Metazoa</taxon>
        <taxon>Ecdysozoa</taxon>
        <taxon>Arthropoda</taxon>
        <taxon>Chelicerata</taxon>
        <taxon>Arachnida</taxon>
        <taxon>Acari</taxon>
        <taxon>Parasitiformes</taxon>
        <taxon>Ixodida</taxon>
        <taxon>Ixodoidea</taxon>
        <taxon>Ixodidae</taxon>
        <taxon>Amblyomminae</taxon>
        <taxon>Amblyomma</taxon>
    </lineage>
</organism>
<dbReference type="AlphaFoldDB" id="A0A023FE60"/>
<proteinExistence type="evidence at transcript level"/>
<evidence type="ECO:0000313" key="3">
    <source>
        <dbReference type="EMBL" id="JAC19074.1"/>
    </source>
</evidence>
<name>A0A023FE60_AMBCJ</name>
<accession>A0A023FE60</accession>
<dbReference type="EMBL" id="GBBK01005408">
    <property type="protein sequence ID" value="JAC19074.1"/>
    <property type="molecule type" value="mRNA"/>
</dbReference>
<feature type="compositionally biased region" description="Basic and acidic residues" evidence="1">
    <location>
        <begin position="35"/>
        <end position="47"/>
    </location>
</feature>
<feature type="signal peptide" evidence="2">
    <location>
        <begin position="1"/>
        <end position="22"/>
    </location>
</feature>
<keyword evidence="2" id="KW-0732">Signal</keyword>
<feature type="region of interest" description="Disordered" evidence="1">
    <location>
        <begin position="25"/>
        <end position="77"/>
    </location>
</feature>
<feature type="compositionally biased region" description="Basic and acidic residues" evidence="1">
    <location>
        <begin position="133"/>
        <end position="145"/>
    </location>
</feature>
<evidence type="ECO:0000256" key="2">
    <source>
        <dbReference type="SAM" id="SignalP"/>
    </source>
</evidence>
<feature type="region of interest" description="Disordered" evidence="1">
    <location>
        <begin position="111"/>
        <end position="145"/>
    </location>
</feature>
<reference evidence="3" key="1">
    <citation type="submission" date="2014-03" db="EMBL/GenBank/DDBJ databases">
        <title>The sialotranscriptome of Amblyomma triste, Amblyomma parvum and Amblyomma cajennense ticks, uncovered by 454-based RNA-seq.</title>
        <authorList>
            <person name="Garcia G.R."/>
            <person name="Gardinassi L.G."/>
            <person name="Ribeiro J.M."/>
            <person name="Anatriello E."/>
            <person name="Ferreira B.R."/>
            <person name="Moreira H.N."/>
            <person name="Mafra C."/>
            <person name="Olegario M.M."/>
            <person name="Szabo P.J."/>
            <person name="Miranda-Santos I.K."/>
            <person name="Maruyama S.R."/>
        </authorList>
    </citation>
    <scope>NUCLEOTIDE SEQUENCE</scope>
    <source>
        <strain evidence="3">Uberlandia</strain>
        <tissue evidence="3">Salivary glands</tissue>
    </source>
</reference>